<accession>A0A183G9U5</accession>
<reference evidence="1 2" key="1">
    <citation type="submission" date="2018-11" db="EMBL/GenBank/DDBJ databases">
        <authorList>
            <consortium name="Pathogen Informatics"/>
        </authorList>
    </citation>
    <scope>NUCLEOTIDE SEQUENCE [LARGE SCALE GENOMIC DNA]</scope>
</reference>
<dbReference type="Proteomes" id="UP000050761">
    <property type="component" value="Unassembled WGS sequence"/>
</dbReference>
<reference evidence="3" key="2">
    <citation type="submission" date="2019-09" db="UniProtKB">
        <authorList>
            <consortium name="WormBaseParasite"/>
        </authorList>
    </citation>
    <scope>IDENTIFICATION</scope>
</reference>
<gene>
    <name evidence="1" type="ORF">HPBE_LOCUS18735</name>
</gene>
<dbReference type="WBParaSite" id="HPBE_0001873601-mRNA-1">
    <property type="protein sequence ID" value="HPBE_0001873601-mRNA-1"/>
    <property type="gene ID" value="HPBE_0001873601"/>
</dbReference>
<dbReference type="OrthoDB" id="5794356at2759"/>
<name>A0A183G9U5_HELPZ</name>
<sequence>METKMLRWTAGVTLLDRVRNDFIRQRFGVAAMFEKMRKARLRWYFHVRCANDDIVERLVFPLICMVYICSNDPFE</sequence>
<evidence type="ECO:0000313" key="1">
    <source>
        <dbReference type="EMBL" id="VDP12706.1"/>
    </source>
</evidence>
<evidence type="ECO:0000313" key="3">
    <source>
        <dbReference type="WBParaSite" id="HPBE_0001873601-mRNA-1"/>
    </source>
</evidence>
<organism evidence="2 3">
    <name type="scientific">Heligmosomoides polygyrus</name>
    <name type="common">Parasitic roundworm</name>
    <dbReference type="NCBI Taxonomy" id="6339"/>
    <lineage>
        <taxon>Eukaryota</taxon>
        <taxon>Metazoa</taxon>
        <taxon>Ecdysozoa</taxon>
        <taxon>Nematoda</taxon>
        <taxon>Chromadorea</taxon>
        <taxon>Rhabditida</taxon>
        <taxon>Rhabditina</taxon>
        <taxon>Rhabditomorpha</taxon>
        <taxon>Strongyloidea</taxon>
        <taxon>Heligmosomidae</taxon>
        <taxon>Heligmosomoides</taxon>
    </lineage>
</organism>
<evidence type="ECO:0000313" key="2">
    <source>
        <dbReference type="Proteomes" id="UP000050761"/>
    </source>
</evidence>
<accession>A0A3P8EZG3</accession>
<protein>
    <submittedName>
        <fullName evidence="1 3">Uncharacterized protein</fullName>
    </submittedName>
</protein>
<dbReference type="EMBL" id="UZAH01030885">
    <property type="protein sequence ID" value="VDP12706.1"/>
    <property type="molecule type" value="Genomic_DNA"/>
</dbReference>
<proteinExistence type="predicted"/>
<dbReference type="AlphaFoldDB" id="A0A183G9U5"/>
<keyword evidence="2" id="KW-1185">Reference proteome</keyword>